<dbReference type="EMBL" id="JAQOSQ010000003">
    <property type="protein sequence ID" value="MDJ1182712.1"/>
    <property type="molecule type" value="Genomic_DNA"/>
</dbReference>
<keyword evidence="2" id="KW-1185">Reference proteome</keyword>
<reference evidence="1 2" key="1">
    <citation type="submission" date="2023-01" db="EMBL/GenBank/DDBJ databases">
        <title>Novel diversity within Roseofilum (Cyanobacteria; Desertifilaceae) from marine benthic mats with descriptions of four novel species.</title>
        <authorList>
            <person name="Wang Y."/>
            <person name="Berthold D.E."/>
            <person name="Hu J."/>
            <person name="Lefler F.W."/>
            <person name="Laughinghouse H.D. IV."/>
        </authorList>
    </citation>
    <scope>NUCLEOTIDE SEQUENCE [LARGE SCALE GENOMIC DNA]</scope>
    <source>
        <strain evidence="1 2">BLCC-M143</strain>
    </source>
</reference>
<comment type="caution">
    <text evidence="1">The sequence shown here is derived from an EMBL/GenBank/DDBJ whole genome shotgun (WGS) entry which is preliminary data.</text>
</comment>
<protein>
    <submittedName>
        <fullName evidence="1">Uncharacterized protein</fullName>
    </submittedName>
</protein>
<proteinExistence type="predicted"/>
<name>A0ABT7BU47_9CYAN</name>
<gene>
    <name evidence="1" type="ORF">PMH09_05840</name>
</gene>
<evidence type="ECO:0000313" key="1">
    <source>
        <dbReference type="EMBL" id="MDJ1182712.1"/>
    </source>
</evidence>
<dbReference type="Proteomes" id="UP001232992">
    <property type="component" value="Unassembled WGS sequence"/>
</dbReference>
<sequence>MAMKTLQSTSRLRTTKFVLYNLANRPIAYYQVDRKILSDRIDDSSLVDPDAIAHSILAIDSLNNATTHAIPLFKEYDYQVFVSRSAKQLHGSDGWLNIEGLKPTDDGVIYQYKNLTKLEFHRLTDIPIVQRDESVFALAQFQLFSGDFNRAKYALNSTFDVTVNRRHEKVLTNRQLVDFYEDLNHAIYHTEEWEDCTTNSSPSNRVNQKQTISFLEAIQLLETHRDRILLNLNHLQARYTYRGLKRVPGYRNEKGNLVPLLLATQYIDGGVYVPMGTFEINRKTATINLRLSRRVKLVQADNQATINEVAGVLLNDLKGYNSYTLVSDGERSVNALKVKFSRAKTFHLFREKNLLLDATEFDRNAEYEIPLDSLSLIPCDREYNQLQGLFQELAILRVLSSLFNAYLNDVSEDYTREQLQDLNACYISKNLYVNFPKINAHPDLKDALAAGEIETRIRYQIDLGNREILNLGQLYSANRFLQKFYNVCDRATGKELEKPTFSQTLAQPVLLTNRNLNNKKKTSKIDSLMKSIFDDFLGLDCTGKATDMLSQVGASELVNYLEQRGIGSQENMEIFIAALTDARRKVDGKIEQIYRDYISPLVFYIGTVGLIPDELDAVVYTAEALSMKYPDLKFSRSEKEGLFFEVEDTIISVYPKTEYFTVN</sequence>
<evidence type="ECO:0000313" key="2">
    <source>
        <dbReference type="Proteomes" id="UP001232992"/>
    </source>
</evidence>
<organism evidence="1 2">
    <name type="scientific">Roseofilum casamattae BLCC-M143</name>
    <dbReference type="NCBI Taxonomy" id="3022442"/>
    <lineage>
        <taxon>Bacteria</taxon>
        <taxon>Bacillati</taxon>
        <taxon>Cyanobacteriota</taxon>
        <taxon>Cyanophyceae</taxon>
        <taxon>Desertifilales</taxon>
        <taxon>Desertifilaceae</taxon>
        <taxon>Roseofilum</taxon>
        <taxon>Roseofilum casamattae</taxon>
    </lineage>
</organism>
<dbReference type="RefSeq" id="WP_283757363.1">
    <property type="nucleotide sequence ID" value="NZ_JAQOSQ010000003.1"/>
</dbReference>
<accession>A0ABT7BU47</accession>